<reference evidence="3" key="1">
    <citation type="submission" date="2016-10" db="EMBL/GenBank/DDBJ databases">
        <authorList>
            <person name="Varghese N."/>
            <person name="Submissions S."/>
        </authorList>
    </citation>
    <scope>NUCLEOTIDE SEQUENCE [LARGE SCALE GENOMIC DNA]</scope>
    <source>
        <strain evidence="3">930I</strain>
    </source>
</reference>
<sequence>MTEPPSFRDLLCREVHPDLPADEALRQLALANTYDNLVGDLGPTHNAVLWPNRRGQRDRFAALCHIFGLDRWKGGVSINDLGCGYGALFAYLRWRPVLRGGSYRGFDLSGRMIDTARRRHTDRRASFARADMADRVADYSLASGTFGIKAGANGPGDSDQVWAEHVRTTVTRLADFSEKGLAFNLLHERARDKRDHTLYYSPAEPWLEFARDTLSPKAQTIDSGSPFDFTVLIPLGKHRRR</sequence>
<evidence type="ECO:0000313" key="3">
    <source>
        <dbReference type="Proteomes" id="UP000217076"/>
    </source>
</evidence>
<protein>
    <submittedName>
        <fullName evidence="2">Methyltransferase domain-containing protein</fullName>
    </submittedName>
</protein>
<name>A0A1G7UA48_9PROT</name>
<evidence type="ECO:0000259" key="1">
    <source>
        <dbReference type="Pfam" id="PF13649"/>
    </source>
</evidence>
<dbReference type="AlphaFoldDB" id="A0A1G7UA48"/>
<dbReference type="SUPFAM" id="SSF53335">
    <property type="entry name" value="S-adenosyl-L-methionine-dependent methyltransferases"/>
    <property type="match status" value="1"/>
</dbReference>
<dbReference type="Pfam" id="PF13649">
    <property type="entry name" value="Methyltransf_25"/>
    <property type="match status" value="1"/>
</dbReference>
<dbReference type="STRING" id="83401.SAMN05421742_101241"/>
<gene>
    <name evidence="2" type="ORF">SAMN05421742_101241</name>
</gene>
<dbReference type="InterPro" id="IPR029063">
    <property type="entry name" value="SAM-dependent_MTases_sf"/>
</dbReference>
<keyword evidence="2" id="KW-0489">Methyltransferase</keyword>
<keyword evidence="3" id="KW-1185">Reference proteome</keyword>
<evidence type="ECO:0000313" key="2">
    <source>
        <dbReference type="EMBL" id="SDG43640.1"/>
    </source>
</evidence>
<organism evidence="2 3">
    <name type="scientific">Roseospirillum parvum</name>
    <dbReference type="NCBI Taxonomy" id="83401"/>
    <lineage>
        <taxon>Bacteria</taxon>
        <taxon>Pseudomonadati</taxon>
        <taxon>Pseudomonadota</taxon>
        <taxon>Alphaproteobacteria</taxon>
        <taxon>Rhodospirillales</taxon>
        <taxon>Rhodospirillaceae</taxon>
        <taxon>Roseospirillum</taxon>
    </lineage>
</organism>
<dbReference type="Gene3D" id="3.40.50.150">
    <property type="entry name" value="Vaccinia Virus protein VP39"/>
    <property type="match status" value="1"/>
</dbReference>
<dbReference type="GO" id="GO:0032259">
    <property type="term" value="P:methylation"/>
    <property type="evidence" value="ECO:0007669"/>
    <property type="project" value="UniProtKB-KW"/>
</dbReference>
<dbReference type="RefSeq" id="WP_092614155.1">
    <property type="nucleotide sequence ID" value="NZ_FNCV01000001.1"/>
</dbReference>
<dbReference type="GO" id="GO:0008168">
    <property type="term" value="F:methyltransferase activity"/>
    <property type="evidence" value="ECO:0007669"/>
    <property type="project" value="UniProtKB-KW"/>
</dbReference>
<accession>A0A1G7UA48</accession>
<dbReference type="OrthoDB" id="9800454at2"/>
<dbReference type="Proteomes" id="UP000217076">
    <property type="component" value="Unassembled WGS sequence"/>
</dbReference>
<keyword evidence="2" id="KW-0808">Transferase</keyword>
<dbReference type="InterPro" id="IPR041698">
    <property type="entry name" value="Methyltransf_25"/>
</dbReference>
<dbReference type="EMBL" id="FNCV01000001">
    <property type="protein sequence ID" value="SDG43640.1"/>
    <property type="molecule type" value="Genomic_DNA"/>
</dbReference>
<proteinExistence type="predicted"/>
<feature type="domain" description="Methyltransferase" evidence="1">
    <location>
        <begin position="80"/>
        <end position="134"/>
    </location>
</feature>